<keyword evidence="3" id="KW-1185">Reference proteome</keyword>
<dbReference type="STRING" id="1799789.AX660_08130"/>
<dbReference type="EMBL" id="LSNE01000003">
    <property type="protein sequence ID" value="KXI29970.1"/>
    <property type="molecule type" value="Genomic_DNA"/>
</dbReference>
<accession>A0A136A4B8</accession>
<keyword evidence="1" id="KW-0175">Coiled coil</keyword>
<sequence length="935" mass="106675">MIFSRFFRSKHLDPKPQVRIKAIAQLDRDLNAEKTILHELAFNDPDVNVSLAALHRLDSFALWYKMSTTGKDERVVKKAVQVVEKQLFDEADQSLSEKEKRNFISQCKDQRLLEKLVMLPWVQLDAALTQSVLKKLAKQQINEKIILESTNAELQMALLTGLNDEPASHKLINKLLKKSESALLKQQASDLLQNWQQQQQLPITVEKDTRMLLSRLLALKDSNELGHIQTQQQQLSSQYQLLEQQFACLPVAKQQEFSAKWLELNNKVQKSIDSLAPQWQAEQQHLAVQQELNKLLQDSEQVVSHVETQLNKPMAELNLPSLADEEVLLAGAYANIQKQLTSLGEVHRKERQGLIVMAERIANCQQTLLNLPAFGQCMEECRGLIEQLTALSLPSDVSQIDAAEQYLREVKAQWRNTTQAFSQNLPTDIRQPWQQLITGWQTALKALNGQITQDLNRCRNKLRAIDALIVQGRFRLAMDLYTKVTAWYGNLPEKQQGLLEKSYQQVKQQIENLQDWQEYIAAPRKPALLAEAEALVASPLSVEQQATAVKNLRQQWSSLGVIDSESDRALNQAFDETIEKAFAPCRAHYDVQQKQREQNLVDKQAILTQLNELNQGSEAVGVLAKQFRTLQDRWRKVGEVEFKLRNELNEQYLKAIVPLKQKINDFYQANAEQKTALLVKAQKCLELDSLDAAIEQLKKLQVQWKTIEHAGKKAEAELWPKFRQVSDDVFAKRQEQQAQLKQSLNEQTDKVKDLLKQMKQAIEQARDKAGLDTAAAFRAAIMEAYNELADKERSTFARQLSSLEDSLKSRELNLESAHSKQQYELIFSTLEQWQAADSLPTSVNHLPNAWQQAFQTQATEDNRHALTITLEIVSNQDSPSSDTQQRQTIQMRLMAQKLQDGHLESADELLKQWIACGPLKPAEIGLLARVQGLFA</sequence>
<name>A0A136A4B8_9ALTE</name>
<dbReference type="InterPro" id="IPR007139">
    <property type="entry name" value="DUF349"/>
</dbReference>
<feature type="coiled-coil region" evidence="1">
    <location>
        <begin position="737"/>
        <end position="768"/>
    </location>
</feature>
<evidence type="ECO:0000313" key="2">
    <source>
        <dbReference type="EMBL" id="KXI29970.1"/>
    </source>
</evidence>
<comment type="caution">
    <text evidence="2">The sequence shown here is derived from an EMBL/GenBank/DDBJ whole genome shotgun (WGS) entry which is preliminary data.</text>
</comment>
<evidence type="ECO:0008006" key="4">
    <source>
        <dbReference type="Google" id="ProtNLM"/>
    </source>
</evidence>
<evidence type="ECO:0000256" key="1">
    <source>
        <dbReference type="SAM" id="Coils"/>
    </source>
</evidence>
<proteinExistence type="predicted"/>
<reference evidence="3" key="1">
    <citation type="submission" date="2016-02" db="EMBL/GenBank/DDBJ databases">
        <authorList>
            <person name="Schultz-Johansen M."/>
            <person name="Glaring M.A."/>
            <person name="Bech P.K."/>
            <person name="Stougaard P."/>
        </authorList>
    </citation>
    <scope>NUCLEOTIDE SEQUENCE [LARGE SCALE GENOMIC DNA]</scope>
    <source>
        <strain evidence="3">S66</strain>
    </source>
</reference>
<protein>
    <recommendedName>
        <fullName evidence="4">DUF349 domain-containing protein</fullName>
    </recommendedName>
</protein>
<dbReference type="Pfam" id="PF03993">
    <property type="entry name" value="DUF349"/>
    <property type="match status" value="2"/>
</dbReference>
<gene>
    <name evidence="2" type="ORF">AX660_08130</name>
</gene>
<dbReference type="RefSeq" id="WP_068373498.1">
    <property type="nucleotide sequence ID" value="NZ_LSNE01000003.1"/>
</dbReference>
<dbReference type="Proteomes" id="UP000070299">
    <property type="component" value="Unassembled WGS sequence"/>
</dbReference>
<dbReference type="AlphaFoldDB" id="A0A136A4B8"/>
<evidence type="ECO:0000313" key="3">
    <source>
        <dbReference type="Proteomes" id="UP000070299"/>
    </source>
</evidence>
<organism evidence="2 3">
    <name type="scientific">Paraglaciecola hydrolytica</name>
    <dbReference type="NCBI Taxonomy" id="1799789"/>
    <lineage>
        <taxon>Bacteria</taxon>
        <taxon>Pseudomonadati</taxon>
        <taxon>Pseudomonadota</taxon>
        <taxon>Gammaproteobacteria</taxon>
        <taxon>Alteromonadales</taxon>
        <taxon>Alteromonadaceae</taxon>
        <taxon>Paraglaciecola</taxon>
    </lineage>
</organism>
<dbReference type="OrthoDB" id="5523335at2"/>